<dbReference type="OrthoDB" id="1912077at2759"/>
<keyword evidence="3" id="KW-1185">Reference proteome</keyword>
<evidence type="ECO:0000313" key="3">
    <source>
        <dbReference type="Proteomes" id="UP000187203"/>
    </source>
</evidence>
<accession>A0A1R3HX81</accession>
<sequence length="254" mass="27347">MATTRLLNKRPLGRLYAPSSSCPSSPVKTLRCISKGGLDGEKKVSGNGAERKPTVAVKASVAAAESVVISKPEVNWGKELAFLLAKAINSMREVLIRPVFKPIPWKSHVQMLIQKVIIDCRFFTMFAVGGSLLDMFLVGTGMLIFGMGLYIMFVGSKTMKGGVPSLPRSNLFGLFHLKALPAWVEMESVSEAKSKIGHAVMMLLQAGVLEKFKSIPLVSSLDLACFAGAVFISALSIFVLSRLSFGSSSLPGHR</sequence>
<dbReference type="Pfam" id="PF03350">
    <property type="entry name" value="UPF0114"/>
    <property type="match status" value="1"/>
</dbReference>
<organism evidence="2 3">
    <name type="scientific">Corchorus olitorius</name>
    <dbReference type="NCBI Taxonomy" id="93759"/>
    <lineage>
        <taxon>Eukaryota</taxon>
        <taxon>Viridiplantae</taxon>
        <taxon>Streptophyta</taxon>
        <taxon>Embryophyta</taxon>
        <taxon>Tracheophyta</taxon>
        <taxon>Spermatophyta</taxon>
        <taxon>Magnoliopsida</taxon>
        <taxon>eudicotyledons</taxon>
        <taxon>Gunneridae</taxon>
        <taxon>Pentapetalae</taxon>
        <taxon>rosids</taxon>
        <taxon>malvids</taxon>
        <taxon>Malvales</taxon>
        <taxon>Malvaceae</taxon>
        <taxon>Grewioideae</taxon>
        <taxon>Apeibeae</taxon>
        <taxon>Corchorus</taxon>
    </lineage>
</organism>
<dbReference type="EMBL" id="AWUE01019236">
    <property type="protein sequence ID" value="OMO74959.1"/>
    <property type="molecule type" value="Genomic_DNA"/>
</dbReference>
<gene>
    <name evidence="2" type="ORF">COLO4_26392</name>
</gene>
<dbReference type="PANTHER" id="PTHR31721">
    <property type="entry name" value="OS06G0710300 PROTEIN"/>
    <property type="match status" value="1"/>
</dbReference>
<dbReference type="STRING" id="93759.A0A1R3HX81"/>
<dbReference type="PANTHER" id="PTHR31721:SF3">
    <property type="entry name" value="EXPRESSED PROTEIN"/>
    <property type="match status" value="1"/>
</dbReference>
<dbReference type="InterPro" id="IPR005134">
    <property type="entry name" value="UPF0114"/>
</dbReference>
<proteinExistence type="predicted"/>
<feature type="transmembrane region" description="Helical" evidence="1">
    <location>
        <begin position="122"/>
        <end position="153"/>
    </location>
</feature>
<dbReference type="AlphaFoldDB" id="A0A1R3HX81"/>
<evidence type="ECO:0000313" key="2">
    <source>
        <dbReference type="EMBL" id="OMO74959.1"/>
    </source>
</evidence>
<protein>
    <submittedName>
        <fullName evidence="2">Uncharacterized protein</fullName>
    </submittedName>
</protein>
<keyword evidence="1" id="KW-1133">Transmembrane helix</keyword>
<name>A0A1R3HX81_9ROSI</name>
<dbReference type="Proteomes" id="UP000187203">
    <property type="component" value="Unassembled WGS sequence"/>
</dbReference>
<evidence type="ECO:0000256" key="1">
    <source>
        <dbReference type="SAM" id="Phobius"/>
    </source>
</evidence>
<keyword evidence="1" id="KW-0812">Transmembrane</keyword>
<keyword evidence="1" id="KW-0472">Membrane</keyword>
<feature type="transmembrane region" description="Helical" evidence="1">
    <location>
        <begin position="217"/>
        <end position="240"/>
    </location>
</feature>
<reference evidence="3" key="1">
    <citation type="submission" date="2013-09" db="EMBL/GenBank/DDBJ databases">
        <title>Corchorus olitorius genome sequencing.</title>
        <authorList>
            <person name="Alam M."/>
            <person name="Haque M.S."/>
            <person name="Islam M.S."/>
            <person name="Emdad E.M."/>
            <person name="Islam M.M."/>
            <person name="Ahmed B."/>
            <person name="Halim A."/>
            <person name="Hossen Q.M.M."/>
            <person name="Hossain M.Z."/>
            <person name="Ahmed R."/>
            <person name="Khan M.M."/>
            <person name="Islam R."/>
            <person name="Rashid M.M."/>
            <person name="Khan S.A."/>
            <person name="Rahman M.S."/>
            <person name="Alam M."/>
            <person name="Yahiya A.S."/>
            <person name="Khan M.S."/>
            <person name="Azam M.S."/>
            <person name="Haque T."/>
            <person name="Lashkar M.Z.H."/>
            <person name="Akhand A.I."/>
            <person name="Morshed G."/>
            <person name="Roy S."/>
            <person name="Uddin K.S."/>
            <person name="Rabeya T."/>
            <person name="Hossain A.S."/>
            <person name="Chowdhury A."/>
            <person name="Snigdha A.R."/>
            <person name="Mortoza M.S."/>
            <person name="Matin S.A."/>
            <person name="Hoque S.M.E."/>
            <person name="Islam M.K."/>
            <person name="Roy D.K."/>
            <person name="Haider R."/>
            <person name="Moosa M.M."/>
            <person name="Elias S.M."/>
            <person name="Hasan A.M."/>
            <person name="Jahan S."/>
            <person name="Shafiuddin M."/>
            <person name="Mahmood N."/>
            <person name="Shommy N.S."/>
        </authorList>
    </citation>
    <scope>NUCLEOTIDE SEQUENCE [LARGE SCALE GENOMIC DNA]</scope>
    <source>
        <strain evidence="3">cv. O-4</strain>
    </source>
</reference>
<comment type="caution">
    <text evidence="2">The sequence shown here is derived from an EMBL/GenBank/DDBJ whole genome shotgun (WGS) entry which is preliminary data.</text>
</comment>